<feature type="transmembrane region" description="Helical" evidence="1">
    <location>
        <begin position="172"/>
        <end position="193"/>
    </location>
</feature>
<dbReference type="AlphaFoldDB" id="A0A7W7LFB9"/>
<feature type="transmembrane region" description="Helical" evidence="1">
    <location>
        <begin position="42"/>
        <end position="61"/>
    </location>
</feature>
<feature type="transmembrane region" description="Helical" evidence="1">
    <location>
        <begin position="128"/>
        <end position="152"/>
    </location>
</feature>
<comment type="caution">
    <text evidence="2">The sequence shown here is derived from an EMBL/GenBank/DDBJ whole genome shotgun (WGS) entry which is preliminary data.</text>
</comment>
<protein>
    <recommendedName>
        <fullName evidence="4">ABC-type transport system involved in multi-copper enzyme maturation, permease component</fullName>
    </recommendedName>
</protein>
<evidence type="ECO:0000313" key="2">
    <source>
        <dbReference type="EMBL" id="MBB4888989.1"/>
    </source>
</evidence>
<gene>
    <name evidence="2" type="ORF">FHS38_005064</name>
</gene>
<keyword evidence="1" id="KW-1133">Transmembrane helix</keyword>
<feature type="transmembrane region" description="Helical" evidence="1">
    <location>
        <begin position="200"/>
        <end position="218"/>
    </location>
</feature>
<dbReference type="RefSeq" id="WP_184737057.1">
    <property type="nucleotide sequence ID" value="NZ_BMRW01000002.1"/>
</dbReference>
<evidence type="ECO:0008006" key="4">
    <source>
        <dbReference type="Google" id="ProtNLM"/>
    </source>
</evidence>
<accession>A0A7W7LFB9</accession>
<dbReference type="EMBL" id="JACHJG010000011">
    <property type="protein sequence ID" value="MBB4888989.1"/>
    <property type="molecule type" value="Genomic_DNA"/>
</dbReference>
<dbReference type="Proteomes" id="UP000556436">
    <property type="component" value="Unassembled WGS sequence"/>
</dbReference>
<sequence length="285" mass="30032">MTTLTSVPQAASAAPVAEPPARFRDLLASEWIKMRSLRSTRWTLVFIALFVVGSSAVASLADLDNLAKSGSDAPRVREFLCFDACPAAGYMTLMLVAGSIGAVTVVSEYSSGLIRTTSVAVPARHSVVLAKAVVVAAVWTVVGAIISTGAFLVSQAILSERHAGVSITHPGVARAMVASTLVAPVCALVGLGLGALIRHTAASMVATLFTLLMLPTLFSQSRQWSADINHMMVVSAWKRLVQSWEEIPGSSLIRDATVSGSWAVYALWPLIAVALAVVVVRHRDV</sequence>
<proteinExistence type="predicted"/>
<keyword evidence="3" id="KW-1185">Reference proteome</keyword>
<keyword evidence="1" id="KW-0472">Membrane</keyword>
<feature type="transmembrane region" description="Helical" evidence="1">
    <location>
        <begin position="87"/>
        <end position="107"/>
    </location>
</feature>
<keyword evidence="1" id="KW-0812">Transmembrane</keyword>
<evidence type="ECO:0000256" key="1">
    <source>
        <dbReference type="SAM" id="Phobius"/>
    </source>
</evidence>
<name>A0A7W7LFB9_STRNE</name>
<organism evidence="2 3">
    <name type="scientific">Streptomyces netropsis</name>
    <name type="common">Streptoverticillium netropsis</name>
    <dbReference type="NCBI Taxonomy" id="55404"/>
    <lineage>
        <taxon>Bacteria</taxon>
        <taxon>Bacillati</taxon>
        <taxon>Actinomycetota</taxon>
        <taxon>Actinomycetes</taxon>
        <taxon>Kitasatosporales</taxon>
        <taxon>Streptomycetaceae</taxon>
        <taxon>Streptomyces</taxon>
    </lineage>
</organism>
<reference evidence="2 3" key="1">
    <citation type="submission" date="2020-08" db="EMBL/GenBank/DDBJ databases">
        <title>Genomic Encyclopedia of Type Strains, Phase III (KMG-III): the genomes of soil and plant-associated and newly described type strains.</title>
        <authorList>
            <person name="Whitman W."/>
        </authorList>
    </citation>
    <scope>NUCLEOTIDE SEQUENCE [LARGE SCALE GENOMIC DNA]</scope>
    <source>
        <strain evidence="2 3">CECT 3265</strain>
    </source>
</reference>
<feature type="transmembrane region" description="Helical" evidence="1">
    <location>
        <begin position="262"/>
        <end position="280"/>
    </location>
</feature>
<evidence type="ECO:0000313" key="3">
    <source>
        <dbReference type="Proteomes" id="UP000556436"/>
    </source>
</evidence>